<feature type="chain" id="PRO_5046718310" evidence="1">
    <location>
        <begin position="27"/>
        <end position="429"/>
    </location>
</feature>
<keyword evidence="2" id="KW-0762">Sugar transport</keyword>
<comment type="caution">
    <text evidence="2">The sequence shown here is derived from an EMBL/GenBank/DDBJ whole genome shotgun (WGS) entry which is preliminary data.</text>
</comment>
<dbReference type="Proteomes" id="UP000757540">
    <property type="component" value="Unassembled WGS sequence"/>
</dbReference>
<dbReference type="InterPro" id="IPR006059">
    <property type="entry name" value="SBP"/>
</dbReference>
<evidence type="ECO:0000313" key="2">
    <source>
        <dbReference type="EMBL" id="NOV95748.1"/>
    </source>
</evidence>
<accession>A0ABX2A1D6</accession>
<dbReference type="PROSITE" id="PS51257">
    <property type="entry name" value="PROKAR_LIPOPROTEIN"/>
    <property type="match status" value="1"/>
</dbReference>
<proteinExistence type="predicted"/>
<dbReference type="InterPro" id="IPR050490">
    <property type="entry name" value="Bact_solute-bd_prot1"/>
</dbReference>
<protein>
    <submittedName>
        <fullName evidence="2">Multiple sugar transport system substrate-binding protein</fullName>
    </submittedName>
</protein>
<dbReference type="PANTHER" id="PTHR43649">
    <property type="entry name" value="ARABINOSE-BINDING PROTEIN-RELATED"/>
    <property type="match status" value="1"/>
</dbReference>
<name>A0ABX2A1D6_9MICO</name>
<sequence>MVTTTGRRTKATAALAAGALALTGCAGNSDGGDEADGDTTLTFAWWGDATRADRYEAAIDLYEERNPGLTIQSSYAGWGDYWTARNTEAAGGALPDVFQMDVAYLRQYGATGQIQPLDQYVGEQIDISSFPESVMPGTKIDDQVYGIPTQTTVLATFFNTALMDQVGVDLPSGDLTWDEYDALLGEIGAADADTDPPVDGSVQYTQIWSVFEIWLLQQGRSLFAEDGGFGFTESELAEWWGRATPLFESGGFMDPGRGEQIESDPLSAQYTASEISFYNFLVRFTEGTGGDDFTMLEVPADDPTSRGVYLKPGLQLSMSAQTDHPEVAADFIDFLTNDPAVEEIFAMSRGVPISATAREGNQPEGLDQEIQDYWEAVEATAIDAPAPPPEGAGAVEAEFTRIAQDIGFGALSVEEGVEQFFLAGADLLG</sequence>
<organism evidence="2 3">
    <name type="scientific">Isoptericola halotolerans</name>
    <dbReference type="NCBI Taxonomy" id="300560"/>
    <lineage>
        <taxon>Bacteria</taxon>
        <taxon>Bacillati</taxon>
        <taxon>Actinomycetota</taxon>
        <taxon>Actinomycetes</taxon>
        <taxon>Micrococcales</taxon>
        <taxon>Promicromonosporaceae</taxon>
        <taxon>Isoptericola</taxon>
    </lineage>
</organism>
<dbReference type="RefSeq" id="WP_171782015.1">
    <property type="nucleotide sequence ID" value="NZ_BAAAML010000002.1"/>
</dbReference>
<gene>
    <name evidence="2" type="ORF">HDG69_000301</name>
</gene>
<keyword evidence="3" id="KW-1185">Reference proteome</keyword>
<dbReference type="EMBL" id="JABEZU010000001">
    <property type="protein sequence ID" value="NOV95748.1"/>
    <property type="molecule type" value="Genomic_DNA"/>
</dbReference>
<dbReference type="SUPFAM" id="SSF53850">
    <property type="entry name" value="Periplasmic binding protein-like II"/>
    <property type="match status" value="1"/>
</dbReference>
<keyword evidence="1" id="KW-0732">Signal</keyword>
<feature type="signal peptide" evidence="1">
    <location>
        <begin position="1"/>
        <end position="26"/>
    </location>
</feature>
<dbReference type="PANTHER" id="PTHR43649:SF12">
    <property type="entry name" value="DIACETYLCHITOBIOSE BINDING PROTEIN DASA"/>
    <property type="match status" value="1"/>
</dbReference>
<evidence type="ECO:0000313" key="3">
    <source>
        <dbReference type="Proteomes" id="UP000757540"/>
    </source>
</evidence>
<keyword evidence="2" id="KW-0813">Transport</keyword>
<dbReference type="Gene3D" id="3.40.190.10">
    <property type="entry name" value="Periplasmic binding protein-like II"/>
    <property type="match status" value="2"/>
</dbReference>
<reference evidence="2 3" key="1">
    <citation type="submission" date="2020-05" db="EMBL/GenBank/DDBJ databases">
        <title>Genomic Encyclopedia of Type Strains, Phase III (KMG-III): the genomes of soil and plant-associated and newly described type strains.</title>
        <authorList>
            <person name="Whitman W."/>
        </authorList>
    </citation>
    <scope>NUCLEOTIDE SEQUENCE [LARGE SCALE GENOMIC DNA]</scope>
    <source>
        <strain evidence="2 3">KCTC 19046</strain>
    </source>
</reference>
<dbReference type="Pfam" id="PF13416">
    <property type="entry name" value="SBP_bac_8"/>
    <property type="match status" value="1"/>
</dbReference>
<evidence type="ECO:0000256" key="1">
    <source>
        <dbReference type="SAM" id="SignalP"/>
    </source>
</evidence>